<accession>A0A9W9A414</accession>
<dbReference type="EMBL" id="JAOTPV010000018">
    <property type="protein sequence ID" value="KAJ4473135.1"/>
    <property type="molecule type" value="Genomic_DNA"/>
</dbReference>
<feature type="region of interest" description="Disordered" evidence="1">
    <location>
        <begin position="1"/>
        <end position="37"/>
    </location>
</feature>
<gene>
    <name evidence="3" type="ORF">J3R30DRAFT_3514906</name>
</gene>
<comment type="caution">
    <text evidence="3">The sequence shown here is derived from an EMBL/GenBank/DDBJ whole genome shotgun (WGS) entry which is preliminary data.</text>
</comment>
<feature type="region of interest" description="Disordered" evidence="1">
    <location>
        <begin position="127"/>
        <end position="162"/>
    </location>
</feature>
<name>A0A9W9A414_9AGAR</name>
<evidence type="ECO:0000256" key="2">
    <source>
        <dbReference type="SAM" id="Phobius"/>
    </source>
</evidence>
<evidence type="ECO:0000313" key="3">
    <source>
        <dbReference type="EMBL" id="KAJ4473135.1"/>
    </source>
</evidence>
<sequence>MASNFTSFSSPTSSTLTSTTSASTATSSSSSSDSTNAGIPSKGANYFFGFLITFIVLLSFFICCGFGTRRSLARRRALLSWGQWDSDSMIGGDDASDVPTLFEPRFMKNDNDTFWLSIQPLTAQKVTVPPSINPDNDSTPLPPLYSPPPVRRPSRNPNALHGLSLPTWLPATALTTSSSNNELDNSKRNGKGISRLTDSATVVQVAVVIAMPCRPGIPKVEVAGEDECVQKNMEIGVACEAWDSSAHIRASEGELS</sequence>
<organism evidence="3 4">
    <name type="scientific">Lentinula aciculospora</name>
    <dbReference type="NCBI Taxonomy" id="153920"/>
    <lineage>
        <taxon>Eukaryota</taxon>
        <taxon>Fungi</taxon>
        <taxon>Dikarya</taxon>
        <taxon>Basidiomycota</taxon>
        <taxon>Agaricomycotina</taxon>
        <taxon>Agaricomycetes</taxon>
        <taxon>Agaricomycetidae</taxon>
        <taxon>Agaricales</taxon>
        <taxon>Marasmiineae</taxon>
        <taxon>Omphalotaceae</taxon>
        <taxon>Lentinula</taxon>
    </lineage>
</organism>
<protein>
    <submittedName>
        <fullName evidence="3">Uncharacterized protein</fullName>
    </submittedName>
</protein>
<feature type="compositionally biased region" description="Pro residues" evidence="1">
    <location>
        <begin position="140"/>
        <end position="151"/>
    </location>
</feature>
<dbReference type="OrthoDB" id="2891248at2759"/>
<dbReference type="AlphaFoldDB" id="A0A9W9A414"/>
<keyword evidence="4" id="KW-1185">Reference proteome</keyword>
<keyword evidence="2" id="KW-1133">Transmembrane helix</keyword>
<feature type="transmembrane region" description="Helical" evidence="2">
    <location>
        <begin position="46"/>
        <end position="66"/>
    </location>
</feature>
<evidence type="ECO:0000256" key="1">
    <source>
        <dbReference type="SAM" id="MobiDB-lite"/>
    </source>
</evidence>
<keyword evidence="2" id="KW-0472">Membrane</keyword>
<reference evidence="3" key="1">
    <citation type="submission" date="2022-08" db="EMBL/GenBank/DDBJ databases">
        <title>A Global Phylogenomic Analysis of the Shiitake Genus Lentinula.</title>
        <authorList>
            <consortium name="DOE Joint Genome Institute"/>
            <person name="Sierra-Patev S."/>
            <person name="Min B."/>
            <person name="Naranjo-Ortiz M."/>
            <person name="Looney B."/>
            <person name="Konkel Z."/>
            <person name="Slot J.C."/>
            <person name="Sakamoto Y."/>
            <person name="Steenwyk J.L."/>
            <person name="Rokas A."/>
            <person name="Carro J."/>
            <person name="Camarero S."/>
            <person name="Ferreira P."/>
            <person name="Molpeceres G."/>
            <person name="Ruiz-Duenas F.J."/>
            <person name="Serrano A."/>
            <person name="Henrissat B."/>
            <person name="Drula E."/>
            <person name="Hughes K.W."/>
            <person name="Mata J.L."/>
            <person name="Ishikawa N.K."/>
            <person name="Vargas-Isla R."/>
            <person name="Ushijima S."/>
            <person name="Smith C.A."/>
            <person name="Ahrendt S."/>
            <person name="Andreopoulos W."/>
            <person name="He G."/>
            <person name="Labutti K."/>
            <person name="Lipzen A."/>
            <person name="Ng V."/>
            <person name="Riley R."/>
            <person name="Sandor L."/>
            <person name="Barry K."/>
            <person name="Martinez A.T."/>
            <person name="Xiao Y."/>
            <person name="Gibbons J.G."/>
            <person name="Terashima K."/>
            <person name="Grigoriev I.V."/>
            <person name="Hibbett D.S."/>
        </authorList>
    </citation>
    <scope>NUCLEOTIDE SEQUENCE</scope>
    <source>
        <strain evidence="3">JLM2183</strain>
    </source>
</reference>
<evidence type="ECO:0000313" key="4">
    <source>
        <dbReference type="Proteomes" id="UP001150266"/>
    </source>
</evidence>
<dbReference type="Proteomes" id="UP001150266">
    <property type="component" value="Unassembled WGS sequence"/>
</dbReference>
<proteinExistence type="predicted"/>
<keyword evidence="2" id="KW-0812">Transmembrane</keyword>